<gene>
    <name evidence="2" type="ORF">B0J12DRAFT_704536</name>
</gene>
<dbReference type="EMBL" id="JAGTJR010000049">
    <property type="protein sequence ID" value="KAH7028424.1"/>
    <property type="molecule type" value="Genomic_DNA"/>
</dbReference>
<evidence type="ECO:0000256" key="1">
    <source>
        <dbReference type="SAM" id="MobiDB-lite"/>
    </source>
</evidence>
<evidence type="ECO:0000313" key="2">
    <source>
        <dbReference type="EMBL" id="KAH7028424.1"/>
    </source>
</evidence>
<protein>
    <submittedName>
        <fullName evidence="2">Uncharacterized protein</fullName>
    </submittedName>
</protein>
<comment type="caution">
    <text evidence="2">The sequence shown here is derived from an EMBL/GenBank/DDBJ whole genome shotgun (WGS) entry which is preliminary data.</text>
</comment>
<dbReference type="Proteomes" id="UP000774617">
    <property type="component" value="Unassembled WGS sequence"/>
</dbReference>
<evidence type="ECO:0000313" key="3">
    <source>
        <dbReference type="Proteomes" id="UP000774617"/>
    </source>
</evidence>
<reference evidence="2 3" key="1">
    <citation type="journal article" date="2021" name="Nat. Commun.">
        <title>Genetic determinants of endophytism in the Arabidopsis root mycobiome.</title>
        <authorList>
            <person name="Mesny F."/>
            <person name="Miyauchi S."/>
            <person name="Thiergart T."/>
            <person name="Pickel B."/>
            <person name="Atanasova L."/>
            <person name="Karlsson M."/>
            <person name="Huettel B."/>
            <person name="Barry K.W."/>
            <person name="Haridas S."/>
            <person name="Chen C."/>
            <person name="Bauer D."/>
            <person name="Andreopoulos W."/>
            <person name="Pangilinan J."/>
            <person name="LaButti K."/>
            <person name="Riley R."/>
            <person name="Lipzen A."/>
            <person name="Clum A."/>
            <person name="Drula E."/>
            <person name="Henrissat B."/>
            <person name="Kohler A."/>
            <person name="Grigoriev I.V."/>
            <person name="Martin F.M."/>
            <person name="Hacquard S."/>
        </authorList>
    </citation>
    <scope>NUCLEOTIDE SEQUENCE [LARGE SCALE GENOMIC DNA]</scope>
    <source>
        <strain evidence="2 3">MPI-SDFR-AT-0080</strain>
    </source>
</reference>
<organism evidence="2 3">
    <name type="scientific">Macrophomina phaseolina</name>
    <dbReference type="NCBI Taxonomy" id="35725"/>
    <lineage>
        <taxon>Eukaryota</taxon>
        <taxon>Fungi</taxon>
        <taxon>Dikarya</taxon>
        <taxon>Ascomycota</taxon>
        <taxon>Pezizomycotina</taxon>
        <taxon>Dothideomycetes</taxon>
        <taxon>Dothideomycetes incertae sedis</taxon>
        <taxon>Botryosphaeriales</taxon>
        <taxon>Botryosphaeriaceae</taxon>
        <taxon>Macrophomina</taxon>
    </lineage>
</organism>
<proteinExistence type="predicted"/>
<accession>A0ABQ8FXL2</accession>
<feature type="region of interest" description="Disordered" evidence="1">
    <location>
        <begin position="25"/>
        <end position="89"/>
    </location>
</feature>
<name>A0ABQ8FXL2_9PEZI</name>
<keyword evidence="3" id="KW-1185">Reference proteome</keyword>
<sequence length="191" mass="21699">MPRVISDENIASKRPSLERRVEHILNGGSASDKRVLNPFAEPAQGGADTGGPRRQRSCRRNDLAFSIDAQERPAPGAHPKSRADEQKTKKMKGFGAWNLGGDTRKRLMTRRYDTLHMRIVCNMEHSRERSRVERDEKLHLGKRSEKGREGWAKRDERIQAIFQWLDSELERAAGTALPRRWLVCSNCGGVA</sequence>